<dbReference type="PANTHER" id="PTHR11941">
    <property type="entry name" value="ENOYL-COA HYDRATASE-RELATED"/>
    <property type="match status" value="1"/>
</dbReference>
<dbReference type="InterPro" id="IPR029045">
    <property type="entry name" value="ClpP/crotonase-like_dom_sf"/>
</dbReference>
<keyword evidence="2" id="KW-1185">Reference proteome</keyword>
<dbReference type="GO" id="GO:0016853">
    <property type="term" value="F:isomerase activity"/>
    <property type="evidence" value="ECO:0007669"/>
    <property type="project" value="UniProtKB-KW"/>
</dbReference>
<evidence type="ECO:0000313" key="2">
    <source>
        <dbReference type="Proteomes" id="UP000476030"/>
    </source>
</evidence>
<dbReference type="CDD" id="cd06558">
    <property type="entry name" value="crotonase-like"/>
    <property type="match status" value="1"/>
</dbReference>
<name>A0A6L8W681_9PROT</name>
<evidence type="ECO:0000313" key="1">
    <source>
        <dbReference type="EMBL" id="MZR29890.1"/>
    </source>
</evidence>
<keyword evidence="1" id="KW-0413">Isomerase</keyword>
<protein>
    <submittedName>
        <fullName evidence="1">Enoyl-CoA hydratase/isomerase family protein</fullName>
    </submittedName>
</protein>
<comment type="caution">
    <text evidence="1">The sequence shown here is derived from an EMBL/GenBank/DDBJ whole genome shotgun (WGS) entry which is preliminary data.</text>
</comment>
<dbReference type="RefSeq" id="WP_161314435.1">
    <property type="nucleotide sequence ID" value="NZ_WTUW01000001.1"/>
</dbReference>
<dbReference type="InterPro" id="IPR001753">
    <property type="entry name" value="Enoyl-CoA_hydra/iso"/>
</dbReference>
<accession>A0A6L8W681</accession>
<dbReference type="Pfam" id="PF00378">
    <property type="entry name" value="ECH_1"/>
    <property type="match status" value="1"/>
</dbReference>
<dbReference type="SUPFAM" id="SSF52096">
    <property type="entry name" value="ClpP/crotonase"/>
    <property type="match status" value="1"/>
</dbReference>
<dbReference type="EMBL" id="WTUW01000001">
    <property type="protein sequence ID" value="MZR29890.1"/>
    <property type="molecule type" value="Genomic_DNA"/>
</dbReference>
<organism evidence="1 2">
    <name type="scientific">Sneathiella litorea</name>
    <dbReference type="NCBI Taxonomy" id="2606216"/>
    <lineage>
        <taxon>Bacteria</taxon>
        <taxon>Pseudomonadati</taxon>
        <taxon>Pseudomonadota</taxon>
        <taxon>Alphaproteobacteria</taxon>
        <taxon>Sneathiellales</taxon>
        <taxon>Sneathiellaceae</taxon>
        <taxon>Sneathiella</taxon>
    </lineage>
</organism>
<dbReference type="PANTHER" id="PTHR11941:SF54">
    <property type="entry name" value="ENOYL-COA HYDRATASE, MITOCHONDRIAL"/>
    <property type="match status" value="1"/>
</dbReference>
<sequence length="251" mass="27194">MGASFHINVENTTLRVRLDNPAQHNKLSPATMKALREGLTEKAEDKSLRVMVLTGTGKSFCAGADLGELGRYNFDENPLEQLTDVVERLPFPTICALNGGVYGGGADLALSCDFRIGITTMSSFIPPARIGIHYPPAGLARAVARLGLGPAKRFFLACERMSAEELKAIGFLDFLVTPEELEARTEALTQDIAALAPLSLRGMKETLNDIARGELDVAKARQFQLQCLQSDDFIEGKQALAEKRPANFKGA</sequence>
<dbReference type="Proteomes" id="UP000476030">
    <property type="component" value="Unassembled WGS sequence"/>
</dbReference>
<reference evidence="1 2" key="1">
    <citation type="submission" date="2019-12" db="EMBL/GenBank/DDBJ databases">
        <title>Snethiella sp. nov. sp. isolated from sea sand.</title>
        <authorList>
            <person name="Kim J."/>
            <person name="Jeong S.E."/>
            <person name="Jung H.S."/>
            <person name="Jeon C.O."/>
        </authorList>
    </citation>
    <scope>NUCLEOTIDE SEQUENCE [LARGE SCALE GENOMIC DNA]</scope>
    <source>
        <strain evidence="1 2">DP05</strain>
    </source>
</reference>
<dbReference type="AlphaFoldDB" id="A0A6L8W681"/>
<proteinExistence type="predicted"/>
<dbReference type="Gene3D" id="3.90.226.10">
    <property type="entry name" value="2-enoyl-CoA Hydratase, Chain A, domain 1"/>
    <property type="match status" value="1"/>
</dbReference>
<gene>
    <name evidence="1" type="ORF">GQE98_04490</name>
</gene>
<dbReference type="GO" id="GO:0006635">
    <property type="term" value="P:fatty acid beta-oxidation"/>
    <property type="evidence" value="ECO:0007669"/>
    <property type="project" value="TreeGrafter"/>
</dbReference>